<evidence type="ECO:0000313" key="2">
    <source>
        <dbReference type="EMBL" id="SUT97901.1"/>
    </source>
</evidence>
<gene>
    <name evidence="1" type="ORF">I6G67_00705</name>
    <name evidence="2" type="ORF">NCTC10308_02632</name>
</gene>
<dbReference type="SUPFAM" id="SSF51182">
    <property type="entry name" value="RmlC-like cupins"/>
    <property type="match status" value="1"/>
</dbReference>
<protein>
    <recommendedName>
        <fullName evidence="5">Cupin</fullName>
    </recommendedName>
</protein>
<name>A0A380U7C6_ACIJO</name>
<dbReference type="AlphaFoldDB" id="A0A380U7C6"/>
<dbReference type="Proteomes" id="UP000254227">
    <property type="component" value="Unassembled WGS sequence"/>
</dbReference>
<dbReference type="EMBL" id="UFRV01000006">
    <property type="protein sequence ID" value="SUT97901.1"/>
    <property type="molecule type" value="Genomic_DNA"/>
</dbReference>
<dbReference type="EMBL" id="CP065666">
    <property type="protein sequence ID" value="QPS04081.1"/>
    <property type="molecule type" value="Genomic_DNA"/>
</dbReference>
<sequence length="154" mass="17437">MTDIIPPENKELLAHILRGAEEEIAHVVNVQEKVAQLPQLDIPVFNYFAPNIYMRQMDAKAGTLMVTKMHKTEHFLIILKGSASVLDNGELVHFEAPQIIKTKVGTKRVIYFHDDSSWLTAHPTTETDLGVIEEQLIVPEHEINQFLKSIEVSV</sequence>
<proteinExistence type="predicted"/>
<reference evidence="1 4" key="2">
    <citation type="submission" date="2020-12" db="EMBL/GenBank/DDBJ databases">
        <title>FDA dAtabase for Regulatory Grade micrObial Sequences (FDA-ARGOS): Supporting development and validation of Infectious Disease Dx tests.</title>
        <authorList>
            <person name="Sproer C."/>
            <person name="Gronow S."/>
            <person name="Severitt S."/>
            <person name="Schroder I."/>
            <person name="Tallon L."/>
            <person name="Sadzewicz L."/>
            <person name="Zhao X."/>
            <person name="Boylan J."/>
            <person name="Ott S."/>
            <person name="Bowen H."/>
            <person name="Vavikolanu K."/>
            <person name="Mehta A."/>
            <person name="Aluvathingal J."/>
            <person name="Nadendla S."/>
            <person name="Lowell S."/>
            <person name="Myers T."/>
            <person name="Yan Y."/>
            <person name="Sichtig H."/>
        </authorList>
    </citation>
    <scope>NUCLEOTIDE SEQUENCE [LARGE SCALE GENOMIC DNA]</scope>
    <source>
        <strain evidence="1 4">FDAARGOS_910</strain>
    </source>
</reference>
<dbReference type="InterPro" id="IPR011051">
    <property type="entry name" value="RmlC_Cupin_sf"/>
</dbReference>
<dbReference type="Proteomes" id="UP000595107">
    <property type="component" value="Chromosome"/>
</dbReference>
<organism evidence="2 3">
    <name type="scientific">Acinetobacter johnsonii</name>
    <dbReference type="NCBI Taxonomy" id="40214"/>
    <lineage>
        <taxon>Bacteria</taxon>
        <taxon>Pseudomonadati</taxon>
        <taxon>Pseudomonadota</taxon>
        <taxon>Gammaproteobacteria</taxon>
        <taxon>Moraxellales</taxon>
        <taxon>Moraxellaceae</taxon>
        <taxon>Acinetobacter</taxon>
    </lineage>
</organism>
<accession>A0A380U7C6</accession>
<evidence type="ECO:0008006" key="5">
    <source>
        <dbReference type="Google" id="ProtNLM"/>
    </source>
</evidence>
<evidence type="ECO:0000313" key="4">
    <source>
        <dbReference type="Proteomes" id="UP000595107"/>
    </source>
</evidence>
<evidence type="ECO:0000313" key="1">
    <source>
        <dbReference type="EMBL" id="QPS04081.1"/>
    </source>
</evidence>
<dbReference type="RefSeq" id="WP_004691612.1">
    <property type="nucleotide sequence ID" value="NZ_BBTB01000009.1"/>
</dbReference>
<reference evidence="2 3" key="1">
    <citation type="submission" date="2018-06" db="EMBL/GenBank/DDBJ databases">
        <authorList>
            <consortium name="Pathogen Informatics"/>
            <person name="Doyle S."/>
        </authorList>
    </citation>
    <scope>NUCLEOTIDE SEQUENCE [LARGE SCALE GENOMIC DNA]</scope>
    <source>
        <strain evidence="2 3">NCTC10308</strain>
    </source>
</reference>
<evidence type="ECO:0000313" key="3">
    <source>
        <dbReference type="Proteomes" id="UP000254227"/>
    </source>
</evidence>